<gene>
    <name evidence="1" type="ORF">DESAM_21984</name>
</gene>
<reference evidence="1 2" key="1">
    <citation type="submission" date="2012-10" db="EMBL/GenBank/DDBJ databases">
        <authorList>
            <person name="Genoscope - CEA"/>
        </authorList>
    </citation>
    <scope>NUCLEOTIDE SEQUENCE [LARGE SCALE GENOMIC DNA]</scope>
    <source>
        <strain evidence="2">AM13 / DSM 14728</strain>
    </source>
</reference>
<dbReference type="Proteomes" id="UP000010808">
    <property type="component" value="Chromosome"/>
</dbReference>
<keyword evidence="2" id="KW-1185">Reference proteome</keyword>
<name>L0RDF8_9BACT</name>
<sequence length="35" mass="3915">MPKAKLLMATLIINYSPKNSTSTHSRKNSDPVTIR</sequence>
<dbReference type="EMBL" id="FO203522">
    <property type="protein sequence ID" value="CCO24257.1"/>
    <property type="molecule type" value="Genomic_DNA"/>
</dbReference>
<dbReference type="AlphaFoldDB" id="L0RDF8"/>
<proteinExistence type="predicted"/>
<protein>
    <submittedName>
        <fullName evidence="1">Uncharacterized protein</fullName>
    </submittedName>
</protein>
<dbReference type="HOGENOM" id="CLU_3364604_0_0_7"/>
<evidence type="ECO:0000313" key="1">
    <source>
        <dbReference type="EMBL" id="CCO24257.1"/>
    </source>
</evidence>
<dbReference type="KEGG" id="dhy:DESAM_21984"/>
<organism evidence="1 2">
    <name type="scientific">Maridesulfovibrio hydrothermalis AM13 = DSM 14728</name>
    <dbReference type="NCBI Taxonomy" id="1121451"/>
    <lineage>
        <taxon>Bacteria</taxon>
        <taxon>Pseudomonadati</taxon>
        <taxon>Thermodesulfobacteriota</taxon>
        <taxon>Desulfovibrionia</taxon>
        <taxon>Desulfovibrionales</taxon>
        <taxon>Desulfovibrionaceae</taxon>
        <taxon>Maridesulfovibrio</taxon>
    </lineage>
</organism>
<evidence type="ECO:0000313" key="2">
    <source>
        <dbReference type="Proteomes" id="UP000010808"/>
    </source>
</evidence>
<accession>L0RDF8</accession>